<evidence type="ECO:0008006" key="2">
    <source>
        <dbReference type="Google" id="ProtNLM"/>
    </source>
</evidence>
<gene>
    <name evidence="1" type="ORF">SDC9_66266</name>
</gene>
<dbReference type="EMBL" id="VSSQ01003253">
    <property type="protein sequence ID" value="MPM19839.1"/>
    <property type="molecule type" value="Genomic_DNA"/>
</dbReference>
<dbReference type="SUPFAM" id="SSF53098">
    <property type="entry name" value="Ribonuclease H-like"/>
    <property type="match status" value="1"/>
</dbReference>
<dbReference type="GO" id="GO:0003676">
    <property type="term" value="F:nucleic acid binding"/>
    <property type="evidence" value="ECO:0007669"/>
    <property type="project" value="InterPro"/>
</dbReference>
<name>A0A644XUT0_9ZZZZ</name>
<organism evidence="1">
    <name type="scientific">bioreactor metagenome</name>
    <dbReference type="NCBI Taxonomy" id="1076179"/>
    <lineage>
        <taxon>unclassified sequences</taxon>
        <taxon>metagenomes</taxon>
        <taxon>ecological metagenomes</taxon>
    </lineage>
</organism>
<proteinExistence type="predicted"/>
<evidence type="ECO:0000313" key="1">
    <source>
        <dbReference type="EMBL" id="MPM19839.1"/>
    </source>
</evidence>
<dbReference type="InterPro" id="IPR036397">
    <property type="entry name" value="RNaseH_sf"/>
</dbReference>
<dbReference type="AlphaFoldDB" id="A0A644XUT0"/>
<reference evidence="1" key="1">
    <citation type="submission" date="2019-08" db="EMBL/GenBank/DDBJ databases">
        <authorList>
            <person name="Kucharzyk K."/>
            <person name="Murdoch R.W."/>
            <person name="Higgins S."/>
            <person name="Loffler F."/>
        </authorList>
    </citation>
    <scope>NUCLEOTIDE SEQUENCE</scope>
</reference>
<dbReference type="Gene3D" id="3.30.420.10">
    <property type="entry name" value="Ribonuclease H-like superfamily/Ribonuclease H"/>
    <property type="match status" value="1"/>
</dbReference>
<protein>
    <recommendedName>
        <fullName evidence="2">Holliday junction resolvase RuvC</fullName>
    </recommendedName>
</protein>
<dbReference type="InterPro" id="IPR012337">
    <property type="entry name" value="RNaseH-like_sf"/>
</dbReference>
<accession>A0A644XUT0</accession>
<comment type="caution">
    <text evidence="1">The sequence shown here is derived from an EMBL/GenBank/DDBJ whole genome shotgun (WGS) entry which is preliminary data.</text>
</comment>
<sequence length="172" mass="18947">MNRTVIAIDPGNIESGITVIDSKTFKPELAVKMSNRTLIGSEIYNIVADYEPQCAVIEMVAHYGSGMPAGSEVFDTCVWIGRYIEALKNEGIPVYTIKRMQVKLNLCGQARAKDSNVTQALVDRFAKGEPNYGKGTSKKKGWFYGFKKDIWAAYAVGVTALDLGAEQLEEQL</sequence>